<name>A0A2N5X053_9GAMM</name>
<organism evidence="2 3">
    <name type="scientific">Pseudohalioglobus lutimaris</name>
    <dbReference type="NCBI Taxonomy" id="1737061"/>
    <lineage>
        <taxon>Bacteria</taxon>
        <taxon>Pseudomonadati</taxon>
        <taxon>Pseudomonadota</taxon>
        <taxon>Gammaproteobacteria</taxon>
        <taxon>Cellvibrionales</taxon>
        <taxon>Halieaceae</taxon>
        <taxon>Pseudohalioglobus</taxon>
    </lineage>
</organism>
<keyword evidence="3" id="KW-1185">Reference proteome</keyword>
<dbReference type="RefSeq" id="WP_101518460.1">
    <property type="nucleotide sequence ID" value="NZ_PKUS01000022.1"/>
</dbReference>
<dbReference type="EMBL" id="PKUS01000022">
    <property type="protein sequence ID" value="PLW67867.1"/>
    <property type="molecule type" value="Genomic_DNA"/>
</dbReference>
<reference evidence="2 3" key="1">
    <citation type="submission" date="2018-01" db="EMBL/GenBank/DDBJ databases">
        <title>The draft genome sequence of Halioglobus lutimaris HF004.</title>
        <authorList>
            <person name="Du Z.-J."/>
            <person name="Shi M.-J."/>
        </authorList>
    </citation>
    <scope>NUCLEOTIDE SEQUENCE [LARGE SCALE GENOMIC DNA]</scope>
    <source>
        <strain evidence="2 3">HF004</strain>
    </source>
</reference>
<gene>
    <name evidence="2" type="ORF">C0039_14585</name>
</gene>
<evidence type="ECO:0000256" key="1">
    <source>
        <dbReference type="SAM" id="Phobius"/>
    </source>
</evidence>
<feature type="transmembrane region" description="Helical" evidence="1">
    <location>
        <begin position="71"/>
        <end position="89"/>
    </location>
</feature>
<proteinExistence type="predicted"/>
<keyword evidence="1" id="KW-0472">Membrane</keyword>
<protein>
    <submittedName>
        <fullName evidence="2">Uncharacterized protein</fullName>
    </submittedName>
</protein>
<keyword evidence="1" id="KW-0812">Transmembrane</keyword>
<accession>A0A2N5X053</accession>
<dbReference type="OrthoDB" id="5739480at2"/>
<keyword evidence="1" id="KW-1133">Transmembrane helix</keyword>
<evidence type="ECO:0000313" key="3">
    <source>
        <dbReference type="Proteomes" id="UP000235005"/>
    </source>
</evidence>
<evidence type="ECO:0000313" key="2">
    <source>
        <dbReference type="EMBL" id="PLW67867.1"/>
    </source>
</evidence>
<comment type="caution">
    <text evidence="2">The sequence shown here is derived from an EMBL/GenBank/DDBJ whole genome shotgun (WGS) entry which is preliminary data.</text>
</comment>
<feature type="transmembrane region" description="Helical" evidence="1">
    <location>
        <begin position="95"/>
        <end position="115"/>
    </location>
</feature>
<feature type="transmembrane region" description="Helical" evidence="1">
    <location>
        <begin position="40"/>
        <end position="59"/>
    </location>
</feature>
<dbReference type="AlphaFoldDB" id="A0A2N5X053"/>
<dbReference type="Proteomes" id="UP000235005">
    <property type="component" value="Unassembled WGS sequence"/>
</dbReference>
<sequence length="122" mass="13597">MKPLFYSAAAFNMVMSFLFAFFHVETFAFFSIVPVPAHPMMTQLFAVLVLAFGIGYFWIARDPVKNRQIILLGALAKIMLVLFAGFQVITGIASWQLLIPVSADLIYAVLFVLAYRTLPASV</sequence>
<feature type="transmembrane region" description="Helical" evidence="1">
    <location>
        <begin position="12"/>
        <end position="34"/>
    </location>
</feature>